<dbReference type="EMBL" id="JAHQIW010004498">
    <property type="protein sequence ID" value="KAJ1362619.1"/>
    <property type="molecule type" value="Genomic_DNA"/>
</dbReference>
<proteinExistence type="predicted"/>
<accession>A0AAD5QV26</accession>
<keyword evidence="3" id="KW-1185">Reference proteome</keyword>
<protein>
    <submittedName>
        <fullName evidence="2">Uncharacterized protein</fullName>
    </submittedName>
</protein>
<evidence type="ECO:0000313" key="3">
    <source>
        <dbReference type="Proteomes" id="UP001196413"/>
    </source>
</evidence>
<gene>
    <name evidence="2" type="ORF">KIN20_022236</name>
</gene>
<reference evidence="2" key="1">
    <citation type="submission" date="2021-06" db="EMBL/GenBank/DDBJ databases">
        <title>Parelaphostrongylus tenuis whole genome reference sequence.</title>
        <authorList>
            <person name="Garwood T.J."/>
            <person name="Larsen P.A."/>
            <person name="Fountain-Jones N.M."/>
            <person name="Garbe J.R."/>
            <person name="Macchietto M.G."/>
            <person name="Kania S.A."/>
            <person name="Gerhold R.W."/>
            <person name="Richards J.E."/>
            <person name="Wolf T.M."/>
        </authorList>
    </citation>
    <scope>NUCLEOTIDE SEQUENCE</scope>
    <source>
        <strain evidence="2">MNPRO001-30</strain>
        <tissue evidence="2">Meninges</tissue>
    </source>
</reference>
<keyword evidence="1" id="KW-1133">Transmembrane helix</keyword>
<keyword evidence="1" id="KW-0472">Membrane</keyword>
<dbReference type="Proteomes" id="UP001196413">
    <property type="component" value="Unassembled WGS sequence"/>
</dbReference>
<dbReference type="AlphaFoldDB" id="A0AAD5QV26"/>
<sequence length="101" mass="10675">MKPQLLTAVVINGFFDAVVHGLSDAVAHCSPRIVLQCPSVAHVYLSLGVVSSGAIVVGIKAFTQRAKSHCAKEIATHSSSSRHGCPEVYRDSNMCVAEKAL</sequence>
<comment type="caution">
    <text evidence="2">The sequence shown here is derived from an EMBL/GenBank/DDBJ whole genome shotgun (WGS) entry which is preliminary data.</text>
</comment>
<organism evidence="2 3">
    <name type="scientific">Parelaphostrongylus tenuis</name>
    <name type="common">Meningeal worm</name>
    <dbReference type="NCBI Taxonomy" id="148309"/>
    <lineage>
        <taxon>Eukaryota</taxon>
        <taxon>Metazoa</taxon>
        <taxon>Ecdysozoa</taxon>
        <taxon>Nematoda</taxon>
        <taxon>Chromadorea</taxon>
        <taxon>Rhabditida</taxon>
        <taxon>Rhabditina</taxon>
        <taxon>Rhabditomorpha</taxon>
        <taxon>Strongyloidea</taxon>
        <taxon>Metastrongylidae</taxon>
        <taxon>Parelaphostrongylus</taxon>
    </lineage>
</organism>
<evidence type="ECO:0000256" key="1">
    <source>
        <dbReference type="SAM" id="Phobius"/>
    </source>
</evidence>
<name>A0AAD5QV26_PARTN</name>
<feature type="transmembrane region" description="Helical" evidence="1">
    <location>
        <begin position="39"/>
        <end position="59"/>
    </location>
</feature>
<keyword evidence="1" id="KW-0812">Transmembrane</keyword>
<evidence type="ECO:0000313" key="2">
    <source>
        <dbReference type="EMBL" id="KAJ1362619.1"/>
    </source>
</evidence>